<gene>
    <name evidence="1" type="ORF">MKZ38_008519</name>
</gene>
<name>A0AAD5WNJ9_9PEZI</name>
<dbReference type="EMBL" id="JAKWBI020000596">
    <property type="protein sequence ID" value="KAJ2893498.1"/>
    <property type="molecule type" value="Genomic_DNA"/>
</dbReference>
<keyword evidence="2" id="KW-1185">Reference proteome</keyword>
<protein>
    <submittedName>
        <fullName evidence="1">Uncharacterized protein</fullName>
    </submittedName>
</protein>
<reference evidence="1" key="1">
    <citation type="submission" date="2022-07" db="EMBL/GenBank/DDBJ databases">
        <title>Draft genome sequence of Zalerion maritima ATCC 34329, a (micro)plastics degrading marine fungus.</title>
        <authorList>
            <person name="Paco A."/>
            <person name="Goncalves M.F.M."/>
            <person name="Rocha-Santos T.A.P."/>
            <person name="Alves A."/>
        </authorList>
    </citation>
    <scope>NUCLEOTIDE SEQUENCE</scope>
    <source>
        <strain evidence="1">ATCC 34329</strain>
    </source>
</reference>
<dbReference type="AlphaFoldDB" id="A0AAD5WNJ9"/>
<dbReference type="Proteomes" id="UP001201980">
    <property type="component" value="Unassembled WGS sequence"/>
</dbReference>
<organism evidence="1 2">
    <name type="scientific">Zalerion maritima</name>
    <dbReference type="NCBI Taxonomy" id="339359"/>
    <lineage>
        <taxon>Eukaryota</taxon>
        <taxon>Fungi</taxon>
        <taxon>Dikarya</taxon>
        <taxon>Ascomycota</taxon>
        <taxon>Pezizomycotina</taxon>
        <taxon>Sordariomycetes</taxon>
        <taxon>Lulworthiomycetidae</taxon>
        <taxon>Lulworthiales</taxon>
        <taxon>Lulworthiaceae</taxon>
        <taxon>Zalerion</taxon>
    </lineage>
</organism>
<sequence length="287" mass="32491">MLWFSEVKSMATQHTIPTLTERGICLMSQSPQPSLGCLASPTTLRALPVFSEISTLCPLSMVSQQRHGNSRSDELQAASHTLNSYPPSSMMRLEEAHHELLLEIPNSLNTPQFLRNSVYYHPKSHANLSLASSSKSHVVIHDIYFIGGSFPVFRIFKHQVNTNFHTSTHLLCFQANAHTFLFGHFHFLHSYQRFRLCFPRHIIKAKCFNIPKTSSTPYSPSTSLFLFPNHLRSLKRAVQVFNSFGWSGRSATGLFAFTFCLDPNLNLNLHLNLKLDTTSILRVNTTT</sequence>
<proteinExistence type="predicted"/>
<evidence type="ECO:0000313" key="2">
    <source>
        <dbReference type="Proteomes" id="UP001201980"/>
    </source>
</evidence>
<accession>A0AAD5WNJ9</accession>
<evidence type="ECO:0000313" key="1">
    <source>
        <dbReference type="EMBL" id="KAJ2893498.1"/>
    </source>
</evidence>
<comment type="caution">
    <text evidence="1">The sequence shown here is derived from an EMBL/GenBank/DDBJ whole genome shotgun (WGS) entry which is preliminary data.</text>
</comment>